<evidence type="ECO:0000256" key="6">
    <source>
        <dbReference type="ARBA" id="ARBA00023211"/>
    </source>
</evidence>
<keyword evidence="6 9" id="KW-0464">Manganese</keyword>
<feature type="domain" description="1-deoxy-D-xylulose 5-phosphate reductoisomerase N-terminal" evidence="10">
    <location>
        <begin position="6"/>
        <end position="134"/>
    </location>
</feature>
<dbReference type="Proteomes" id="UP001562065">
    <property type="component" value="Unassembled WGS sequence"/>
</dbReference>
<evidence type="ECO:0000259" key="12">
    <source>
        <dbReference type="Pfam" id="PF13288"/>
    </source>
</evidence>
<evidence type="ECO:0000256" key="2">
    <source>
        <dbReference type="ARBA" id="ARBA00006825"/>
    </source>
</evidence>
<feature type="binding site" evidence="9">
    <location>
        <position position="152"/>
    </location>
    <ligand>
        <name>Mn(2+)</name>
        <dbReference type="ChEBI" id="CHEBI:29035"/>
    </ligand>
</feature>
<comment type="function">
    <text evidence="9">Catalyzes the NADPH-dependent rearrangement and reduction of 1-deoxy-D-xylulose-5-phosphate (DXP) to 2-C-methyl-D-erythritol 4-phosphate (MEP).</text>
</comment>
<evidence type="ECO:0000256" key="7">
    <source>
        <dbReference type="ARBA" id="ARBA00023229"/>
    </source>
</evidence>
<proteinExistence type="inferred from homology"/>
<dbReference type="Pfam" id="PF02670">
    <property type="entry name" value="DXP_reductoisom"/>
    <property type="match status" value="1"/>
</dbReference>
<dbReference type="PIRSF" id="PIRSF006205">
    <property type="entry name" value="Dxp_reductismrs"/>
    <property type="match status" value="1"/>
</dbReference>
<evidence type="ECO:0000259" key="11">
    <source>
        <dbReference type="Pfam" id="PF08436"/>
    </source>
</evidence>
<keyword evidence="5 9" id="KW-0560">Oxidoreductase</keyword>
<keyword evidence="3 9" id="KW-0479">Metal-binding</keyword>
<feature type="binding site" evidence="9">
    <location>
        <position position="12"/>
    </location>
    <ligand>
        <name>NADPH</name>
        <dbReference type="ChEBI" id="CHEBI:57783"/>
    </ligand>
</feature>
<feature type="binding site" evidence="9">
    <location>
        <position position="229"/>
    </location>
    <ligand>
        <name>1-deoxy-D-xylulose 5-phosphate</name>
        <dbReference type="ChEBI" id="CHEBI:57792"/>
    </ligand>
</feature>
<evidence type="ECO:0000256" key="1">
    <source>
        <dbReference type="ARBA" id="ARBA00005094"/>
    </source>
</evidence>
<feature type="binding site" evidence="9">
    <location>
        <position position="128"/>
    </location>
    <ligand>
        <name>NADPH</name>
        <dbReference type="ChEBI" id="CHEBI:57783"/>
    </ligand>
</feature>
<dbReference type="SUPFAM" id="SSF55347">
    <property type="entry name" value="Glyceraldehyde-3-phosphate dehydrogenase-like, C-terminal domain"/>
    <property type="match status" value="1"/>
</dbReference>
<dbReference type="EC" id="1.1.1.267" evidence="9"/>
<dbReference type="Pfam" id="PF08436">
    <property type="entry name" value="DXP_redisom_C"/>
    <property type="match status" value="1"/>
</dbReference>
<feature type="binding site" evidence="9">
    <location>
        <position position="229"/>
    </location>
    <ligand>
        <name>Mn(2+)</name>
        <dbReference type="ChEBI" id="CHEBI:29035"/>
    </ligand>
</feature>
<feature type="binding site" evidence="9">
    <location>
        <position position="225"/>
    </location>
    <ligand>
        <name>1-deoxy-D-xylulose 5-phosphate</name>
        <dbReference type="ChEBI" id="CHEBI:57792"/>
    </ligand>
</feature>
<dbReference type="NCBIfam" id="NF009114">
    <property type="entry name" value="PRK12464.1"/>
    <property type="match status" value="1"/>
</dbReference>
<evidence type="ECO:0000259" key="10">
    <source>
        <dbReference type="Pfam" id="PF02670"/>
    </source>
</evidence>
<evidence type="ECO:0000256" key="8">
    <source>
        <dbReference type="ARBA" id="ARBA00048543"/>
    </source>
</evidence>
<name>A0ABV4AF58_9GAMM</name>
<evidence type="ECO:0000256" key="5">
    <source>
        <dbReference type="ARBA" id="ARBA00023002"/>
    </source>
</evidence>
<keyword evidence="9" id="KW-0460">Magnesium</keyword>
<dbReference type="Gene3D" id="3.40.50.720">
    <property type="entry name" value="NAD(P)-binding Rossmann-like Domain"/>
    <property type="match status" value="1"/>
</dbReference>
<comment type="catalytic activity">
    <reaction evidence="8">
        <text>2-C-methyl-D-erythritol 4-phosphate + NADP(+) = 1-deoxy-D-xylulose 5-phosphate + NADPH + H(+)</text>
        <dbReference type="Rhea" id="RHEA:13717"/>
        <dbReference type="ChEBI" id="CHEBI:15378"/>
        <dbReference type="ChEBI" id="CHEBI:57783"/>
        <dbReference type="ChEBI" id="CHEBI:57792"/>
        <dbReference type="ChEBI" id="CHEBI:58262"/>
        <dbReference type="ChEBI" id="CHEBI:58349"/>
        <dbReference type="EC" id="1.1.1.267"/>
    </reaction>
    <physiologicalReaction direction="right-to-left" evidence="8">
        <dbReference type="Rhea" id="RHEA:13719"/>
    </physiologicalReaction>
</comment>
<feature type="binding site" evidence="9">
    <location>
        <position position="154"/>
    </location>
    <ligand>
        <name>1-deoxy-D-xylulose 5-phosphate</name>
        <dbReference type="ChEBI" id="CHEBI:57792"/>
    </ligand>
</feature>
<dbReference type="Gene3D" id="1.10.1740.10">
    <property type="match status" value="1"/>
</dbReference>
<feature type="binding site" evidence="9">
    <location>
        <position position="127"/>
    </location>
    <ligand>
        <name>1-deoxy-D-xylulose 5-phosphate</name>
        <dbReference type="ChEBI" id="CHEBI:57792"/>
    </ligand>
</feature>
<evidence type="ECO:0000313" key="13">
    <source>
        <dbReference type="EMBL" id="MEY1661478.1"/>
    </source>
</evidence>
<dbReference type="InterPro" id="IPR013512">
    <property type="entry name" value="DXP_reductoisomerase_N"/>
</dbReference>
<dbReference type="NCBIfam" id="TIGR00243">
    <property type="entry name" value="Dxr"/>
    <property type="match status" value="1"/>
</dbReference>
<comment type="caution">
    <text evidence="13">The sequence shown here is derived from an EMBL/GenBank/DDBJ whole genome shotgun (WGS) entry which is preliminary data.</text>
</comment>
<dbReference type="InterPro" id="IPR003821">
    <property type="entry name" value="DXP_reductoisomerase"/>
</dbReference>
<keyword evidence="14" id="KW-1185">Reference proteome</keyword>
<feature type="binding site" evidence="9">
    <location>
        <position position="226"/>
    </location>
    <ligand>
        <name>1-deoxy-D-xylulose 5-phosphate</name>
        <dbReference type="ChEBI" id="CHEBI:57792"/>
    </ligand>
</feature>
<dbReference type="InterPro" id="IPR026877">
    <property type="entry name" value="DXPR_C"/>
</dbReference>
<comment type="pathway">
    <text evidence="1 9">Isoprenoid biosynthesis; isopentenyl diphosphate biosynthesis via DXP pathway; isopentenyl diphosphate from 1-deoxy-D-xylulose 5-phosphate: step 1/6.</text>
</comment>
<evidence type="ECO:0000256" key="4">
    <source>
        <dbReference type="ARBA" id="ARBA00022857"/>
    </source>
</evidence>
<feature type="binding site" evidence="9">
    <location>
        <position position="207"/>
    </location>
    <ligand>
        <name>1-deoxy-D-xylulose 5-phosphate</name>
        <dbReference type="ChEBI" id="CHEBI:57792"/>
    </ligand>
</feature>
<dbReference type="SUPFAM" id="SSF69055">
    <property type="entry name" value="1-deoxy-D-xylulose-5-phosphate reductoisomerase, C-terminal domain"/>
    <property type="match status" value="1"/>
</dbReference>
<organism evidence="13 14">
    <name type="scientific">Isoalcanivorax beigongshangi</name>
    <dbReference type="NCBI Taxonomy" id="3238810"/>
    <lineage>
        <taxon>Bacteria</taxon>
        <taxon>Pseudomonadati</taxon>
        <taxon>Pseudomonadota</taxon>
        <taxon>Gammaproteobacteria</taxon>
        <taxon>Oceanospirillales</taxon>
        <taxon>Alcanivoracaceae</taxon>
        <taxon>Isoalcanivorax</taxon>
    </lineage>
</organism>
<feature type="binding site" evidence="9">
    <location>
        <position position="14"/>
    </location>
    <ligand>
        <name>NADPH</name>
        <dbReference type="ChEBI" id="CHEBI:57783"/>
    </ligand>
</feature>
<feature type="binding site" evidence="9">
    <location>
        <position position="154"/>
    </location>
    <ligand>
        <name>Mn(2+)</name>
        <dbReference type="ChEBI" id="CHEBI:29035"/>
    </ligand>
</feature>
<dbReference type="Pfam" id="PF13288">
    <property type="entry name" value="DXPR_C"/>
    <property type="match status" value="1"/>
</dbReference>
<feature type="binding site" evidence="9">
    <location>
        <position position="13"/>
    </location>
    <ligand>
        <name>NADPH</name>
        <dbReference type="ChEBI" id="CHEBI:57783"/>
    </ligand>
</feature>
<accession>A0ABV4AF58</accession>
<comment type="cofactor">
    <cofactor evidence="9">
        <name>Mg(2+)</name>
        <dbReference type="ChEBI" id="CHEBI:18420"/>
    </cofactor>
    <cofactor evidence="9">
        <name>Mn(2+)</name>
        <dbReference type="ChEBI" id="CHEBI:29035"/>
    </cofactor>
</comment>
<feature type="domain" description="DXP reductoisomerase C-terminal" evidence="12">
    <location>
        <begin position="269"/>
        <end position="385"/>
    </location>
</feature>
<feature type="binding site" evidence="9">
    <location>
        <position position="126"/>
    </location>
    <ligand>
        <name>NADPH</name>
        <dbReference type="ChEBI" id="CHEBI:57783"/>
    </ligand>
</feature>
<evidence type="ECO:0000256" key="3">
    <source>
        <dbReference type="ARBA" id="ARBA00022723"/>
    </source>
</evidence>
<dbReference type="NCBIfam" id="NF003938">
    <property type="entry name" value="PRK05447.1-1"/>
    <property type="match status" value="1"/>
</dbReference>
<keyword evidence="7 9" id="KW-0414">Isoprene biosynthesis</keyword>
<reference evidence="13 14" key="1">
    <citation type="submission" date="2024-07" db="EMBL/GenBank/DDBJ databases">
        <authorList>
            <person name="Ren Q."/>
        </authorList>
    </citation>
    <scope>NUCLEOTIDE SEQUENCE [LARGE SCALE GENOMIC DNA]</scope>
    <source>
        <strain evidence="13 14">REN37</strain>
    </source>
</reference>
<feature type="binding site" evidence="9">
    <location>
        <position position="15"/>
    </location>
    <ligand>
        <name>NADPH</name>
        <dbReference type="ChEBI" id="CHEBI:57783"/>
    </ligand>
</feature>
<dbReference type="HAMAP" id="MF_00183">
    <property type="entry name" value="DXP_reductoisom"/>
    <property type="match status" value="1"/>
</dbReference>
<sequence>MTAQSVTILGATGSIGTQTLAVLAEHPEQYRVFALVAGSQWQLLAQQCLQWQPRFAVLADDVAAVALRNHLRDAGSDTEVLSGAAAMAQVAADADVDVVVAAIVGAAGVRPTLAAVEAGKRVLLANKEALVVTGQLFMDAVRRHGATLLPVDSEHSAIFQCLPALNSCSEVRLGGVKRLLLTASGGPFRTFDAQALRAVTPAQAVKHPNWCMGPKISVDSATLMNKGLELIEACWLFDVAPAQIDVLVHPQSVVHSMVEYIDGSVMAQLGSPDMRTPIACALAWPQRIHSGAERLDFMQLAGLHFEAPDVARFPCLALARQAMEAGGAATAVLNAANEEAVAAFLAGQIGFLAIAEVVDDTLQRLGPQTCRDLDAVMAIDQQARAQARHYMAQRFG</sequence>
<feature type="binding site" evidence="9">
    <location>
        <position position="220"/>
    </location>
    <ligand>
        <name>1-deoxy-D-xylulose 5-phosphate</name>
        <dbReference type="ChEBI" id="CHEBI:57792"/>
    </ligand>
</feature>
<dbReference type="PANTHER" id="PTHR30525">
    <property type="entry name" value="1-DEOXY-D-XYLULOSE 5-PHOSPHATE REDUCTOISOMERASE"/>
    <property type="match status" value="1"/>
</dbReference>
<gene>
    <name evidence="13" type="primary">ispC</name>
    <name evidence="9" type="synonym">dxr</name>
    <name evidence="13" type="ORF">AB5I84_04865</name>
</gene>
<comment type="caution">
    <text evidence="9">Lacks conserved residue(s) required for the propagation of feature annotation.</text>
</comment>
<feature type="binding site" evidence="9">
    <location>
        <position position="184"/>
    </location>
    <ligand>
        <name>1-deoxy-D-xylulose 5-phosphate</name>
        <dbReference type="ChEBI" id="CHEBI:57792"/>
    </ligand>
</feature>
<evidence type="ECO:0000313" key="14">
    <source>
        <dbReference type="Proteomes" id="UP001562065"/>
    </source>
</evidence>
<keyword evidence="4 9" id="KW-0521">NADP</keyword>
<protein>
    <recommendedName>
        <fullName evidence="9">1-deoxy-D-xylulose 5-phosphate reductoisomerase</fullName>
        <shortName evidence="9">DXP reductoisomerase</shortName>
        <ecNumber evidence="9">1.1.1.267</ecNumber>
    </recommendedName>
    <alternativeName>
        <fullName evidence="9">1-deoxyxylulose-5-phosphate reductoisomerase</fullName>
    </alternativeName>
    <alternativeName>
        <fullName evidence="9">2-C-methyl-D-erythritol 4-phosphate synthase</fullName>
    </alternativeName>
</protein>
<feature type="binding site" evidence="9">
    <location>
        <position position="153"/>
    </location>
    <ligand>
        <name>1-deoxy-D-xylulose 5-phosphate</name>
        <dbReference type="ChEBI" id="CHEBI:57792"/>
    </ligand>
</feature>
<dbReference type="RefSeq" id="WP_369454734.1">
    <property type="nucleotide sequence ID" value="NZ_JBGCUO010000001.1"/>
</dbReference>
<dbReference type="EMBL" id="JBGCUO010000001">
    <property type="protein sequence ID" value="MEY1661478.1"/>
    <property type="molecule type" value="Genomic_DNA"/>
</dbReference>
<dbReference type="PANTHER" id="PTHR30525:SF0">
    <property type="entry name" value="1-DEOXY-D-XYLULOSE 5-PHOSPHATE REDUCTOISOMERASE, CHLOROPLASTIC"/>
    <property type="match status" value="1"/>
</dbReference>
<dbReference type="InterPro" id="IPR013644">
    <property type="entry name" value="DXP_reductoisomerase_C"/>
</dbReference>
<dbReference type="GO" id="GO:0030604">
    <property type="term" value="F:1-deoxy-D-xylulose-5-phosphate reductoisomerase activity"/>
    <property type="evidence" value="ECO:0007669"/>
    <property type="project" value="UniProtKB-EC"/>
</dbReference>
<dbReference type="InterPro" id="IPR036291">
    <property type="entry name" value="NAD(P)-bd_dom_sf"/>
</dbReference>
<feature type="binding site" evidence="9">
    <location>
        <position position="213"/>
    </location>
    <ligand>
        <name>NADPH</name>
        <dbReference type="ChEBI" id="CHEBI:57783"/>
    </ligand>
</feature>
<comment type="similarity">
    <text evidence="2 9">Belongs to the DXR family.</text>
</comment>
<feature type="binding site" evidence="9">
    <location>
        <position position="38"/>
    </location>
    <ligand>
        <name>NADPH</name>
        <dbReference type="ChEBI" id="CHEBI:57783"/>
    </ligand>
</feature>
<dbReference type="SUPFAM" id="SSF51735">
    <property type="entry name" value="NAD(P)-binding Rossmann-fold domains"/>
    <property type="match status" value="1"/>
</dbReference>
<dbReference type="InterPro" id="IPR036169">
    <property type="entry name" value="DXPR_C_sf"/>
</dbReference>
<evidence type="ECO:0000256" key="9">
    <source>
        <dbReference type="HAMAP-Rule" id="MF_00183"/>
    </source>
</evidence>
<feature type="domain" description="1-deoxy-D-xylulose 5-phosphate reductoisomerase C-terminal" evidence="11">
    <location>
        <begin position="148"/>
        <end position="237"/>
    </location>
</feature>